<protein>
    <submittedName>
        <fullName evidence="1">Uncharacterized protein</fullName>
    </submittedName>
</protein>
<comment type="caution">
    <text evidence="1">The sequence shown here is derived from an EMBL/GenBank/DDBJ whole genome shotgun (WGS) entry which is preliminary data.</text>
</comment>
<organism evidence="1 2">
    <name type="scientific">Littorina saxatilis</name>
    <dbReference type="NCBI Taxonomy" id="31220"/>
    <lineage>
        <taxon>Eukaryota</taxon>
        <taxon>Metazoa</taxon>
        <taxon>Spiralia</taxon>
        <taxon>Lophotrochozoa</taxon>
        <taxon>Mollusca</taxon>
        <taxon>Gastropoda</taxon>
        <taxon>Caenogastropoda</taxon>
        <taxon>Littorinimorpha</taxon>
        <taxon>Littorinoidea</taxon>
        <taxon>Littorinidae</taxon>
        <taxon>Littorina</taxon>
    </lineage>
</organism>
<gene>
    <name evidence="1" type="ORF">V1264_007874</name>
</gene>
<keyword evidence="2" id="KW-1185">Reference proteome</keyword>
<evidence type="ECO:0000313" key="2">
    <source>
        <dbReference type="Proteomes" id="UP001374579"/>
    </source>
</evidence>
<evidence type="ECO:0000313" key="1">
    <source>
        <dbReference type="EMBL" id="KAK7094224.1"/>
    </source>
</evidence>
<dbReference type="AlphaFoldDB" id="A0AAN9AXB7"/>
<dbReference type="Proteomes" id="UP001374579">
    <property type="component" value="Unassembled WGS sequence"/>
</dbReference>
<reference evidence="1 2" key="1">
    <citation type="submission" date="2024-02" db="EMBL/GenBank/DDBJ databases">
        <title>Chromosome-scale genome assembly of the rough periwinkle Littorina saxatilis.</title>
        <authorList>
            <person name="De Jode A."/>
            <person name="Faria R."/>
            <person name="Formenti G."/>
            <person name="Sims Y."/>
            <person name="Smith T.P."/>
            <person name="Tracey A."/>
            <person name="Wood J.M.D."/>
            <person name="Zagrodzka Z.B."/>
            <person name="Johannesson K."/>
            <person name="Butlin R.K."/>
            <person name="Leder E.H."/>
        </authorList>
    </citation>
    <scope>NUCLEOTIDE SEQUENCE [LARGE SCALE GENOMIC DNA]</scope>
    <source>
        <strain evidence="1">Snail1</strain>
        <tissue evidence="1">Muscle</tissue>
    </source>
</reference>
<name>A0AAN9AXB7_9CAEN</name>
<proteinExistence type="predicted"/>
<sequence length="247" mass="27699">MDMFSDVDGVCPWMPSEMEDVDRGVWADGIRFESQFYDLDREPSFFSLSDLSDDLRGDRAAALMDLFKATRYEPIPIFQETMLMVDRLLLSDGRLPDNMTMTVLVAASYISRVSNNHPCVEDLVATLTDNLELDPGTELANHAAQINQMLGYFAQRERVHTPLDWLVRYVSQMPDVIEKQVVEDEIEVIVSVIGVAGSLAHHRPSTVAAAVLVHILEQQAEPYLCGYDLSDVATALAEIRKILDSCM</sequence>
<accession>A0AAN9AXB7</accession>
<dbReference type="EMBL" id="JBAMIC010000019">
    <property type="protein sequence ID" value="KAK7094224.1"/>
    <property type="molecule type" value="Genomic_DNA"/>
</dbReference>